<feature type="signal peptide" evidence="1">
    <location>
        <begin position="1"/>
        <end position="16"/>
    </location>
</feature>
<feature type="chain" id="PRO_5001853144" evidence="1">
    <location>
        <begin position="17"/>
        <end position="100"/>
    </location>
</feature>
<proteinExistence type="evidence at transcript level"/>
<dbReference type="AlphaFoldDB" id="A0A090BBU5"/>
<reference evidence="2" key="1">
    <citation type="journal article" date="2014" name="PLoS Pathog.">
        <title>Expression profiling during Arabidopsis/downy mildew interaction reveals a highly-expressed effector that attenuates responses to salicylic acid.</title>
        <authorList>
            <person name="Asai S."/>
            <person name="Rallapalli G."/>
            <person name="Piquerez S.J.M."/>
            <person name="Caillaud M.C."/>
            <person name="Furzer O.J."/>
            <person name="Ishaque N."/>
            <person name="Wirthmueller L."/>
            <person name="Fabro G."/>
            <person name="Shirasu K."/>
            <person name="Jones J.D.G."/>
        </authorList>
    </citation>
    <scope>NUCLEOTIDE SEQUENCE</scope>
    <source>
        <strain evidence="2">Emoy2</strain>
    </source>
</reference>
<evidence type="ECO:0000256" key="1">
    <source>
        <dbReference type="SAM" id="SignalP"/>
    </source>
</evidence>
<keyword evidence="1" id="KW-0732">Signal</keyword>
<feature type="non-terminal residue" evidence="2">
    <location>
        <position position="100"/>
    </location>
</feature>
<dbReference type="EMBL" id="AB922496">
    <property type="protein sequence ID" value="BAP69072.1"/>
    <property type="molecule type" value="mRNA"/>
</dbReference>
<evidence type="ECO:0000313" key="2">
    <source>
        <dbReference type="EMBL" id="BAP69072.1"/>
    </source>
</evidence>
<organism evidence="2">
    <name type="scientific">Hyaloperonospora arabidopsidis (strain Emoy2)</name>
    <name type="common">Downy mildew agent</name>
    <name type="synonym">Peronospora arabidopsidis</name>
    <dbReference type="NCBI Taxonomy" id="559515"/>
    <lineage>
        <taxon>Eukaryota</taxon>
        <taxon>Sar</taxon>
        <taxon>Stramenopiles</taxon>
        <taxon>Oomycota</taxon>
        <taxon>Peronosporomycetes</taxon>
        <taxon>Peronosporales</taxon>
        <taxon>Peronosporaceae</taxon>
        <taxon>Hyaloperonospora</taxon>
    </lineage>
</organism>
<protein>
    <submittedName>
        <fullName evidence="2">RxLR effector candidate protein</fullName>
    </submittedName>
</protein>
<name>A0A090BBU5_HYAAE</name>
<gene>
    <name evidence="2" type="primary">HaRxLL172</name>
</gene>
<sequence>MFLACCLWHLLYGIHGIGKREQIFHLMTVLGKAEHMSANAALWNLQLCLLHVVRSLRLRPTTALIFLRPSLKQATSNEDHLAASLIVDSYRTGHWHHWWQ</sequence>
<accession>A0A090BBU5</accession>